<organism evidence="1 2">
    <name type="scientific">Naganishia friedmannii</name>
    <dbReference type="NCBI Taxonomy" id="89922"/>
    <lineage>
        <taxon>Eukaryota</taxon>
        <taxon>Fungi</taxon>
        <taxon>Dikarya</taxon>
        <taxon>Basidiomycota</taxon>
        <taxon>Agaricomycotina</taxon>
        <taxon>Tremellomycetes</taxon>
        <taxon>Filobasidiales</taxon>
        <taxon>Filobasidiaceae</taxon>
        <taxon>Naganishia</taxon>
    </lineage>
</organism>
<sequence length="1572" mass="175465">MSFLGLKGKNRAPALIEYSSPAPPPPLLDGIQSDEPYVSFNSIHTSFPDINASDVDPQLLNFPITFEDDADLIAANSSQALQDPELASSVSYLPEAQILARILGNGRTLELRWLGNGTDTKRRIRSDNETLIRITFPRALRDISTSKCMYLNPATGDLVVVLLDQWSDIYRLSFQDLRSNKEAGYMFQFDRRQVFRNTITIPHTLHQRTNIPTSANQVIWSVYSEEDLAIAFESSVVRCTWDRSDWNFVNIPNFTKPKPGRAWPFGSSASQLHPSETIALSTYVSRNTESYRAFAYVLSSDRTLRAYNLEDGKPTGKVLNVHHGIGQLTGESSIELVESQLEGEAPALEEPVTQVPLIQVLPSQDESWHFVFVLSPTPRGSEGGAILRVYIAQVMDSEISDISVVGHLVCSEETLDCAFRGFAVEPTPGLSVIPNKENAVQQDQTLDDNSHLANAVWKVWTAWDLNGQTMIEWSSLTNMLRPGDENTSTDLVPAAGPSVLPGRLVTSPWKKVHDLSPILEPEVLFDSSYFDELIDAKTYNAEDPASDIKNTMLSFIFYPGRFSQHTLKTALLEYHSNLPRHKQDAEYLNDPSVPLDVKMGEIVGCLITLQEEDDTGLPELAEFRESYKREYLGFWAALQAQERQGRWPVLLAPSRGNLLSSGVLVIGREGVIIPLIDDELSLMVWLLDNAETDETQQIAAEKADFLALEPEPLIPFLSGVAERERRAEVSMVLSAAGVIANSMSRLDRETQQAKILEKLPLYLHEYSIDEAISTLISESGFDSQTMEGLAQDVSSVFDNEQSIIPAIDSCLGLLSQPISSGHKTHLTFGAIANTVAAASQMISIRSKVAFEVLLVILVLRQKIVDPSSNNTTGEDEEWFDLIARATIILQRTLAAHWLMKWRSDSSRKLRRDDADPASEKFCLQFMSSDNEVEFVDPQSYYSMFHTLISKHGIPVGADLASVTCVARSALRNTSVAKFSNSLAATAKDVILANQLFMLGMTEYALAYTGLWPSQNGIVYVRAKSMLVSGDVEEAVGLFLSLANALHKPDWAKTDTSGLVDVLPVSVRLGGLAAFYRYVMTMFDSYGFTQHSTRFAELAIQASSSNDTSSEALHKKVFRSYLGMSKYEEAYNSMITNPFAAFGSDAVGTERPLGDLIHAMCHDNQIQALLSLPFIGLENQLEQELTFRARNSDPTATPNYYQILFAWLIMRTDHRQAAITMYQQGRRIGEHLKSTIEPKFGDQTNQGEMYESYLAKQAQSYLAAIQAFSLIDSKNAWFTIPATRTPPLPRTEKRRKVSTLIPESEFTCRGKQLEIVKLEDIKKEYSAVVALLTVVRRIGGEIDPDTPLSIEDCIRYLCRDGLYDEAFLAAASYGCNMTEIFESLTERSLLFSPHYGGEFDRDAYSWLEASPVSSTWTGTPAEKSWRYLQLMLQRHQPSTRPASQYYQTVLQTIFELDRHFPLPVWLADWAINDQEGGFDTLIRGALKWGLVHEAVDWSRVYIMKLLSETPITLQNGTVRPVYTPFSMLDQVLAAARDLPDHSEEERQVKASVDGSVVQLKRAVGERIAMLDGA</sequence>
<name>A0ACC2W7Y1_9TREE</name>
<keyword evidence="2" id="KW-1185">Reference proteome</keyword>
<reference evidence="1" key="1">
    <citation type="submission" date="2023-04" db="EMBL/GenBank/DDBJ databases">
        <title>Draft Genome sequencing of Naganishia species isolated from polar environments using Oxford Nanopore Technology.</title>
        <authorList>
            <person name="Leo P."/>
            <person name="Venkateswaran K."/>
        </authorList>
    </citation>
    <scope>NUCLEOTIDE SEQUENCE</scope>
    <source>
        <strain evidence="1">MNA-CCFEE 5423</strain>
    </source>
</reference>
<accession>A0ACC2W7Y1</accession>
<proteinExistence type="predicted"/>
<comment type="caution">
    <text evidence="1">The sequence shown here is derived from an EMBL/GenBank/DDBJ whole genome shotgun (WGS) entry which is preliminary data.</text>
</comment>
<evidence type="ECO:0000313" key="1">
    <source>
        <dbReference type="EMBL" id="KAJ9107523.1"/>
    </source>
</evidence>
<gene>
    <name evidence="1" type="ORF">QFC21_000980</name>
</gene>
<dbReference type="Proteomes" id="UP001227268">
    <property type="component" value="Unassembled WGS sequence"/>
</dbReference>
<evidence type="ECO:0000313" key="2">
    <source>
        <dbReference type="Proteomes" id="UP001227268"/>
    </source>
</evidence>
<dbReference type="EMBL" id="JASBWT010000002">
    <property type="protein sequence ID" value="KAJ9107523.1"/>
    <property type="molecule type" value="Genomic_DNA"/>
</dbReference>
<protein>
    <submittedName>
        <fullName evidence="1">Uncharacterized protein</fullName>
    </submittedName>
</protein>